<dbReference type="Proteomes" id="UP000033491">
    <property type="component" value="Unassembled WGS sequence"/>
</dbReference>
<feature type="transmembrane region" description="Helical" evidence="1">
    <location>
        <begin position="45"/>
        <end position="66"/>
    </location>
</feature>
<keyword evidence="1" id="KW-0812">Transmembrane</keyword>
<dbReference type="STRING" id="216463.VC81_08175"/>
<evidence type="ECO:0008006" key="4">
    <source>
        <dbReference type="Google" id="ProtNLM"/>
    </source>
</evidence>
<reference evidence="2 3" key="1">
    <citation type="submission" date="2015-03" db="EMBL/GenBank/DDBJ databases">
        <authorList>
            <person name="Zheng J."/>
            <person name="Ganezle M."/>
        </authorList>
    </citation>
    <scope>NUCLEOTIDE SEQUENCE [LARGE SCALE GENOMIC DNA]</scope>
    <source>
        <strain evidence="2 3">LP38</strain>
    </source>
</reference>
<feature type="transmembrane region" description="Helical" evidence="1">
    <location>
        <begin position="21"/>
        <end position="39"/>
    </location>
</feature>
<evidence type="ECO:0000313" key="3">
    <source>
        <dbReference type="Proteomes" id="UP000033491"/>
    </source>
</evidence>
<keyword evidence="1" id="KW-0472">Membrane</keyword>
<dbReference type="PATRIC" id="fig|216463.3.peg.751"/>
<keyword evidence="1" id="KW-1133">Transmembrane helix</keyword>
<gene>
    <name evidence="2" type="ORF">VC81_08175</name>
</gene>
<dbReference type="EMBL" id="JZCR01000019">
    <property type="protein sequence ID" value="KJW12462.1"/>
    <property type="molecule type" value="Genomic_DNA"/>
</dbReference>
<evidence type="ECO:0000313" key="2">
    <source>
        <dbReference type="EMBL" id="KJW12462.1"/>
    </source>
</evidence>
<dbReference type="AlphaFoldDB" id="A0A0F3RUL8"/>
<name>A0A0F3RUL8_9LACO</name>
<accession>A0A0F3RUL8</accession>
<evidence type="ECO:0000256" key="1">
    <source>
        <dbReference type="SAM" id="Phobius"/>
    </source>
</evidence>
<comment type="caution">
    <text evidence="2">The sequence shown here is derived from an EMBL/GenBank/DDBJ whole genome shotgun (WGS) entry which is preliminary data.</text>
</comment>
<organism evidence="2 3">
    <name type="scientific">Levilactobacillus spicheri</name>
    <dbReference type="NCBI Taxonomy" id="216463"/>
    <lineage>
        <taxon>Bacteria</taxon>
        <taxon>Bacillati</taxon>
        <taxon>Bacillota</taxon>
        <taxon>Bacilli</taxon>
        <taxon>Lactobacillales</taxon>
        <taxon>Lactobacillaceae</taxon>
        <taxon>Levilactobacillus</taxon>
    </lineage>
</organism>
<dbReference type="RefSeq" id="WP_045807569.1">
    <property type="nucleotide sequence ID" value="NZ_JZCR01000019.1"/>
</dbReference>
<protein>
    <recommendedName>
        <fullName evidence="4">2TM domain-containing protein</fullName>
    </recommendedName>
</protein>
<proteinExistence type="predicted"/>
<sequence>MFGSRKIDRRNFPRWWHVLNHIAQVAQWGMLLGIVWSFWRPSGWATDLLGGSTLVVITWWGFVEWFDHHLYYRYARRQYRQNQKR</sequence>